<dbReference type="PANTHER" id="PTHR47718:SF18">
    <property type="entry name" value="PROTEIN FAR1-RELATED SEQUENCE 5-LIKE"/>
    <property type="match status" value="1"/>
</dbReference>
<evidence type="ECO:0000256" key="1">
    <source>
        <dbReference type="PROSITE-ProRule" id="PRU00325"/>
    </source>
</evidence>
<dbReference type="Pfam" id="PF10551">
    <property type="entry name" value="MULE"/>
    <property type="match status" value="1"/>
</dbReference>
<dbReference type="PROSITE" id="PS50966">
    <property type="entry name" value="ZF_SWIM"/>
    <property type="match status" value="1"/>
</dbReference>
<feature type="compositionally biased region" description="Polar residues" evidence="2">
    <location>
        <begin position="15"/>
        <end position="29"/>
    </location>
</feature>
<comment type="caution">
    <text evidence="4">The sequence shown here is derived from an EMBL/GenBank/DDBJ whole genome shotgun (WGS) entry which is preliminary data.</text>
</comment>
<dbReference type="InterPro" id="IPR018289">
    <property type="entry name" value="MULE_transposase_dom"/>
</dbReference>
<accession>A0AAW1NEV0</accession>
<keyword evidence="1" id="KW-0862">Zinc</keyword>
<dbReference type="PANTHER" id="PTHR47718">
    <property type="entry name" value="OS01G0519700 PROTEIN"/>
    <property type="match status" value="1"/>
</dbReference>
<feature type="region of interest" description="Disordered" evidence="2">
    <location>
        <begin position="13"/>
        <end position="36"/>
    </location>
</feature>
<sequence length="584" mass="67821">MVVSGVADFVGGADITSNENPSTPLSRPTSVEKHTPPILLSYSPKGSQQWIRKVEEEFMPRIGMEFDTLEDGIEFYRIYAISCGFDIRKSTQKRFRDQTIRTKVLLCHREGFGESKKTMNMVSMEPNESSKKQDRVMTIRRFGCRAMIKLVFNSGKYVIDQFREGHNHPLVLVKKREFQKLSRNLTLYHKKTIINNSKVNIGASKTYRICKEVANGYENVDAHGKSAYSAFGDGVSFDSTYGTNRYYMVFTPFTGIDNHKKSVTFACALLSNEDEESFVWVFQKFMEAMGRKEPQIIITDQDPAIKNSVPVVFKTARHRFCMWHIMKKVPDKLNIITRKDTDFLSRLSGIVWNKELDPTEFDNKWNEVITEFGLEDNSAMDQQRHTHKRLEMETNNSIPKTVTPLSLESHALTVYRHEVFYEIQEKIKFSMCGCGIVGYSRSASVELTNIEDSEKRKTFSAQYNVMTSDVLCTCKLFERRGLICRHIFWVFSNKLLRRIPEKYIMSRWSKDALRGPVYDLDDNIIQNYDAADEFQLEMSKVWSEFYNVISLVTNKEPDTLRNLQRVLKEFKETIEPTNERLSKE</sequence>
<evidence type="ECO:0000259" key="3">
    <source>
        <dbReference type="PROSITE" id="PS50966"/>
    </source>
</evidence>
<dbReference type="Proteomes" id="UP001443914">
    <property type="component" value="Unassembled WGS sequence"/>
</dbReference>
<organism evidence="4 5">
    <name type="scientific">Saponaria officinalis</name>
    <name type="common">Common soapwort</name>
    <name type="synonym">Lychnis saponaria</name>
    <dbReference type="NCBI Taxonomy" id="3572"/>
    <lineage>
        <taxon>Eukaryota</taxon>
        <taxon>Viridiplantae</taxon>
        <taxon>Streptophyta</taxon>
        <taxon>Embryophyta</taxon>
        <taxon>Tracheophyta</taxon>
        <taxon>Spermatophyta</taxon>
        <taxon>Magnoliopsida</taxon>
        <taxon>eudicotyledons</taxon>
        <taxon>Gunneridae</taxon>
        <taxon>Pentapetalae</taxon>
        <taxon>Caryophyllales</taxon>
        <taxon>Caryophyllaceae</taxon>
        <taxon>Caryophylleae</taxon>
        <taxon>Saponaria</taxon>
    </lineage>
</organism>
<dbReference type="Pfam" id="PF04434">
    <property type="entry name" value="SWIM"/>
    <property type="match status" value="1"/>
</dbReference>
<name>A0AAW1NEV0_SAPOF</name>
<keyword evidence="1" id="KW-0479">Metal-binding</keyword>
<reference evidence="4" key="1">
    <citation type="submission" date="2024-03" db="EMBL/GenBank/DDBJ databases">
        <title>WGS assembly of Saponaria officinalis var. Norfolk2.</title>
        <authorList>
            <person name="Jenkins J."/>
            <person name="Shu S."/>
            <person name="Grimwood J."/>
            <person name="Barry K."/>
            <person name="Goodstein D."/>
            <person name="Schmutz J."/>
            <person name="Leebens-Mack J."/>
            <person name="Osbourn A."/>
        </authorList>
    </citation>
    <scope>NUCLEOTIDE SEQUENCE [LARGE SCALE GENOMIC DNA]</scope>
    <source>
        <strain evidence="4">JIC</strain>
    </source>
</reference>
<gene>
    <name evidence="4" type="ORF">RND81_01G150500</name>
</gene>
<evidence type="ECO:0000313" key="5">
    <source>
        <dbReference type="Proteomes" id="UP001443914"/>
    </source>
</evidence>
<dbReference type="EMBL" id="JBDFQZ010000001">
    <property type="protein sequence ID" value="KAK9757234.1"/>
    <property type="molecule type" value="Genomic_DNA"/>
</dbReference>
<dbReference type="InterPro" id="IPR007527">
    <property type="entry name" value="Znf_SWIM"/>
</dbReference>
<feature type="domain" description="SWIM-type" evidence="3">
    <location>
        <begin position="463"/>
        <end position="495"/>
    </location>
</feature>
<keyword evidence="1" id="KW-0863">Zinc-finger</keyword>
<keyword evidence="5" id="KW-1185">Reference proteome</keyword>
<evidence type="ECO:0000256" key="2">
    <source>
        <dbReference type="SAM" id="MobiDB-lite"/>
    </source>
</evidence>
<dbReference type="Pfam" id="PF03101">
    <property type="entry name" value="FAR1"/>
    <property type="match status" value="1"/>
</dbReference>
<evidence type="ECO:0000313" key="4">
    <source>
        <dbReference type="EMBL" id="KAK9757234.1"/>
    </source>
</evidence>
<dbReference type="InterPro" id="IPR004330">
    <property type="entry name" value="FAR1_DNA_bnd_dom"/>
</dbReference>
<proteinExistence type="predicted"/>
<dbReference type="GO" id="GO:0008270">
    <property type="term" value="F:zinc ion binding"/>
    <property type="evidence" value="ECO:0007669"/>
    <property type="project" value="UniProtKB-KW"/>
</dbReference>
<protein>
    <recommendedName>
        <fullName evidence="3">SWIM-type domain-containing protein</fullName>
    </recommendedName>
</protein>
<dbReference type="AlphaFoldDB" id="A0AAW1NEV0"/>